<evidence type="ECO:0000256" key="3">
    <source>
        <dbReference type="PIRSR" id="PIRSR600888-3"/>
    </source>
</evidence>
<dbReference type="EMBL" id="JH636049">
    <property type="protein sequence ID" value="EID55299.1"/>
    <property type="molecule type" value="Genomic_DNA"/>
</dbReference>
<dbReference type="InterPro" id="IPR011051">
    <property type="entry name" value="RmlC_Cupin_sf"/>
</dbReference>
<dbReference type="SUPFAM" id="SSF51182">
    <property type="entry name" value="RmlC-like cupins"/>
    <property type="match status" value="1"/>
</dbReference>
<gene>
    <name evidence="4" type="ORF">SacxiDRAFT_3090</name>
</gene>
<dbReference type="AlphaFoldDB" id="I0V596"/>
<dbReference type="GO" id="GO:0008830">
    <property type="term" value="F:dTDP-4-dehydrorhamnose 3,5-epimerase activity"/>
    <property type="evidence" value="ECO:0007669"/>
    <property type="project" value="InterPro"/>
</dbReference>
<keyword evidence="5" id="KW-1185">Reference proteome</keyword>
<dbReference type="HOGENOM" id="CLU_090940_0_0_11"/>
<evidence type="ECO:0000313" key="4">
    <source>
        <dbReference type="EMBL" id="EID55299.1"/>
    </source>
</evidence>
<dbReference type="STRING" id="882086.SacxiDRAFT_3090"/>
<organism evidence="4 5">
    <name type="scientific">Saccharomonospora xinjiangensis XJ-54</name>
    <dbReference type="NCBI Taxonomy" id="882086"/>
    <lineage>
        <taxon>Bacteria</taxon>
        <taxon>Bacillati</taxon>
        <taxon>Actinomycetota</taxon>
        <taxon>Actinomycetes</taxon>
        <taxon>Pseudonocardiales</taxon>
        <taxon>Pseudonocardiaceae</taxon>
        <taxon>Saccharomonospora</taxon>
    </lineage>
</organism>
<dbReference type="PANTHER" id="PTHR21047:SF2">
    <property type="entry name" value="THYMIDINE DIPHOSPHO-4-KETO-RHAMNOSE 3,5-EPIMERASE"/>
    <property type="match status" value="1"/>
</dbReference>
<proteinExistence type="inferred from homology"/>
<feature type="site" description="Participates in a stacking interaction with the thymidine ring of dTDP-4-oxo-6-deoxyglucose" evidence="3">
    <location>
        <position position="153"/>
    </location>
</feature>
<dbReference type="InterPro" id="IPR014710">
    <property type="entry name" value="RmlC-like_jellyroll"/>
</dbReference>
<dbReference type="Pfam" id="PF00908">
    <property type="entry name" value="dTDP_sugar_isom"/>
    <property type="match status" value="1"/>
</dbReference>
<dbReference type="Proteomes" id="UP000004691">
    <property type="component" value="Unassembled WGS sequence"/>
</dbReference>
<feature type="active site" description="Proton donor" evidence="2">
    <location>
        <position position="147"/>
    </location>
</feature>
<sequence length="217" mass="24117">MAVPGGFRSRSKLTRMDVRELAVRDAYEFIPRTFPDHRGVFVAPYQEPAFVKTVGHRLTVAQTNTSTSRRGTVRGVHFKDTPPGQAKYVYCTNGALLDVVVDLRVGSPTFGRWDAVRLDRETFRCVYLAEGLGHAFMALTDDTVMHYLCSTGYEPSVEHGITPLDPELKLPWPSDIEPLLSDKDAEAPTLAEAREAGLLPSYDDCVTHYESLRAAEA</sequence>
<reference evidence="4 5" key="1">
    <citation type="submission" date="2012-01" db="EMBL/GenBank/DDBJ databases">
        <title>Improved High-Quality Draft sequence of Saccharomonospora xinjiangensis XJ-54.</title>
        <authorList>
            <consortium name="US DOE Joint Genome Institute"/>
            <person name="Lucas S."/>
            <person name="Han J."/>
            <person name="Lapidus A."/>
            <person name="Cheng J.-F."/>
            <person name="Goodwin L."/>
            <person name="Pitluck S."/>
            <person name="Peters L."/>
            <person name="Mikhailova N."/>
            <person name="Teshima H."/>
            <person name="Detter J.C."/>
            <person name="Han C."/>
            <person name="Tapia R."/>
            <person name="Land M."/>
            <person name="Hauser L."/>
            <person name="Kyrpides N."/>
            <person name="Ivanova N."/>
            <person name="Pagani I."/>
            <person name="Brambilla E.-M."/>
            <person name="Klenk H.-P."/>
            <person name="Woyke T."/>
        </authorList>
    </citation>
    <scope>NUCLEOTIDE SEQUENCE [LARGE SCALE GENOMIC DNA]</scope>
    <source>
        <strain evidence="4 5">XJ-54</strain>
    </source>
</reference>
<dbReference type="eggNOG" id="COG1898">
    <property type="taxonomic scope" value="Bacteria"/>
</dbReference>
<comment type="similarity">
    <text evidence="1">Belongs to the dTDP-4-dehydrorhamnose 3,5-epimerase family.</text>
</comment>
<dbReference type="InterPro" id="IPR000888">
    <property type="entry name" value="RmlC-like"/>
</dbReference>
<evidence type="ECO:0000256" key="1">
    <source>
        <dbReference type="ARBA" id="ARBA00010154"/>
    </source>
</evidence>
<evidence type="ECO:0000313" key="5">
    <source>
        <dbReference type="Proteomes" id="UP000004691"/>
    </source>
</evidence>
<dbReference type="Gene3D" id="2.60.120.10">
    <property type="entry name" value="Jelly Rolls"/>
    <property type="match status" value="1"/>
</dbReference>
<dbReference type="GO" id="GO:0000271">
    <property type="term" value="P:polysaccharide biosynthetic process"/>
    <property type="evidence" value="ECO:0007669"/>
    <property type="project" value="TreeGrafter"/>
</dbReference>
<accession>I0V596</accession>
<dbReference type="PANTHER" id="PTHR21047">
    <property type="entry name" value="DTDP-6-DEOXY-D-GLUCOSE-3,5 EPIMERASE"/>
    <property type="match status" value="1"/>
</dbReference>
<dbReference type="GO" id="GO:0019305">
    <property type="term" value="P:dTDP-rhamnose biosynthetic process"/>
    <property type="evidence" value="ECO:0007669"/>
    <property type="project" value="TreeGrafter"/>
</dbReference>
<name>I0V596_9PSEU</name>
<evidence type="ECO:0000256" key="2">
    <source>
        <dbReference type="PIRSR" id="PIRSR600888-1"/>
    </source>
</evidence>
<dbReference type="CDD" id="cd00438">
    <property type="entry name" value="cupin_RmlC"/>
    <property type="match status" value="1"/>
</dbReference>
<feature type="active site" description="Proton acceptor" evidence="2">
    <location>
        <position position="77"/>
    </location>
</feature>
<dbReference type="GO" id="GO:0005829">
    <property type="term" value="C:cytosol"/>
    <property type="evidence" value="ECO:0007669"/>
    <property type="project" value="TreeGrafter"/>
</dbReference>
<protein>
    <submittedName>
        <fullName evidence="4">dTDP-4-dehydrorhamnose 3,5-epimerase-like enzyme</fullName>
    </submittedName>
</protein>